<comment type="cofactor">
    <cofactor evidence="1">
        <name>heme b</name>
        <dbReference type="ChEBI" id="CHEBI:60344"/>
    </cofactor>
</comment>
<evidence type="ECO:0000256" key="6">
    <source>
        <dbReference type="ARBA" id="ARBA00023002"/>
    </source>
</evidence>
<accession>A0ABS4QHP0</accession>
<evidence type="ECO:0000313" key="12">
    <source>
        <dbReference type="Proteomes" id="UP001519325"/>
    </source>
</evidence>
<protein>
    <submittedName>
        <fullName evidence="11">Dye decolorizing peroxidase</fullName>
        <ecNumber evidence="11">1.11.1.19</ecNumber>
    </submittedName>
</protein>
<evidence type="ECO:0000259" key="10">
    <source>
        <dbReference type="Pfam" id="PF20628"/>
    </source>
</evidence>
<dbReference type="EMBL" id="JAGGMR010000001">
    <property type="protein sequence ID" value="MBP2191220.1"/>
    <property type="molecule type" value="Genomic_DNA"/>
</dbReference>
<reference evidence="11 12" key="1">
    <citation type="submission" date="2021-03" db="EMBL/GenBank/DDBJ databases">
        <title>Sequencing the genomes of 1000 actinobacteria strains.</title>
        <authorList>
            <person name="Klenk H.-P."/>
        </authorList>
    </citation>
    <scope>NUCLEOTIDE SEQUENCE [LARGE SCALE GENOMIC DNA]</scope>
    <source>
        <strain evidence="11 12">DSM 45516</strain>
    </source>
</reference>
<keyword evidence="3" id="KW-0349">Heme</keyword>
<dbReference type="InterPro" id="IPR006311">
    <property type="entry name" value="TAT_signal"/>
</dbReference>
<evidence type="ECO:0000256" key="8">
    <source>
        <dbReference type="ARBA" id="ARBA00025737"/>
    </source>
</evidence>
<keyword evidence="5" id="KW-0732">Signal</keyword>
<proteinExistence type="inferred from homology"/>
<dbReference type="EC" id="1.11.1.19" evidence="11"/>
<dbReference type="PANTHER" id="PTHR30521">
    <property type="entry name" value="DEFERROCHELATASE/PEROXIDASE"/>
    <property type="match status" value="1"/>
</dbReference>
<dbReference type="SUPFAM" id="SSF54909">
    <property type="entry name" value="Dimeric alpha+beta barrel"/>
    <property type="match status" value="1"/>
</dbReference>
<dbReference type="Proteomes" id="UP001519325">
    <property type="component" value="Unassembled WGS sequence"/>
</dbReference>
<dbReference type="InterPro" id="IPR048328">
    <property type="entry name" value="Dyp_perox_C"/>
</dbReference>
<feature type="domain" description="Dyp-type peroxidase N-terminal" evidence="9">
    <location>
        <begin position="59"/>
        <end position="202"/>
    </location>
</feature>
<evidence type="ECO:0000256" key="5">
    <source>
        <dbReference type="ARBA" id="ARBA00022729"/>
    </source>
</evidence>
<evidence type="ECO:0000259" key="9">
    <source>
        <dbReference type="Pfam" id="PF04261"/>
    </source>
</evidence>
<dbReference type="RefSeq" id="WP_209892513.1">
    <property type="nucleotide sequence ID" value="NZ_JAGGMR010000001.1"/>
</dbReference>
<keyword evidence="12" id="KW-1185">Reference proteome</keyword>
<evidence type="ECO:0000256" key="3">
    <source>
        <dbReference type="ARBA" id="ARBA00022617"/>
    </source>
</evidence>
<feature type="domain" description="Dyp-type peroxidase C-terminal" evidence="10">
    <location>
        <begin position="209"/>
        <end position="388"/>
    </location>
</feature>
<sequence>MPERRSRPGGFTRRRLLGGSAAAAGVAGLGLGAAALTRSETGEHRPASVATEPFYGPHQAGIATAPQDHVALVAFDLRPGTTRDDIEGILRIWSGDAARLTQGAPALADTEPQLTQRPARLTVTFGFGPAVFTRAGLEHRKPAWLRPLPPFRIDKLESRWSDGDLVIQICADEVTTVAHAVRVLCRSVTTLTTVRWVQRGFRNATPRQTPRNLMGQVDGTENIAAGTPDFDRLVWDDGAAQPWLTGGTSMVLRRIAMNLETWDEIDPEGRELSVGRKLDTGAPLTGTSEFDLPDFTAVDQHGIPVIPQSSHIARAHHTHAGERFFRRGYNYDDAPERGQVSNSGLLFTAFQRDVDTQYLPVQQRLADFDALNVWTTPVGSSVFVIPPGIEAPGGYIGQSLFES</sequence>
<dbReference type="GO" id="GO:0004601">
    <property type="term" value="F:peroxidase activity"/>
    <property type="evidence" value="ECO:0007669"/>
    <property type="project" value="UniProtKB-KW"/>
</dbReference>
<evidence type="ECO:0000256" key="4">
    <source>
        <dbReference type="ARBA" id="ARBA00022723"/>
    </source>
</evidence>
<dbReference type="Pfam" id="PF04261">
    <property type="entry name" value="Dyp_perox_N"/>
    <property type="match status" value="1"/>
</dbReference>
<dbReference type="Pfam" id="PF20628">
    <property type="entry name" value="Dyp_perox_C"/>
    <property type="match status" value="1"/>
</dbReference>
<dbReference type="PANTHER" id="PTHR30521:SF4">
    <property type="entry name" value="DEFERROCHELATASE"/>
    <property type="match status" value="1"/>
</dbReference>
<comment type="similarity">
    <text evidence="8">Belongs to the DyP-type peroxidase family.</text>
</comment>
<keyword evidence="4" id="KW-0479">Metal-binding</keyword>
<evidence type="ECO:0000256" key="1">
    <source>
        <dbReference type="ARBA" id="ARBA00001970"/>
    </source>
</evidence>
<organism evidence="11 12">
    <name type="scientific">Nocardia goodfellowii</name>
    <dbReference type="NCBI Taxonomy" id="882446"/>
    <lineage>
        <taxon>Bacteria</taxon>
        <taxon>Bacillati</taxon>
        <taxon>Actinomycetota</taxon>
        <taxon>Actinomycetes</taxon>
        <taxon>Mycobacteriales</taxon>
        <taxon>Nocardiaceae</taxon>
        <taxon>Nocardia</taxon>
    </lineage>
</organism>
<dbReference type="PROSITE" id="PS51318">
    <property type="entry name" value="TAT"/>
    <property type="match status" value="1"/>
</dbReference>
<name>A0ABS4QHP0_9NOCA</name>
<evidence type="ECO:0000313" key="11">
    <source>
        <dbReference type="EMBL" id="MBP2191220.1"/>
    </source>
</evidence>
<evidence type="ECO:0000256" key="7">
    <source>
        <dbReference type="ARBA" id="ARBA00023004"/>
    </source>
</evidence>
<gene>
    <name evidence="11" type="ORF">BJ987_004121</name>
</gene>
<comment type="caution">
    <text evidence="11">The sequence shown here is derived from an EMBL/GenBank/DDBJ whole genome shotgun (WGS) entry which is preliminary data.</text>
</comment>
<dbReference type="InterPro" id="IPR006314">
    <property type="entry name" value="Dyp_peroxidase"/>
</dbReference>
<keyword evidence="6 11" id="KW-0560">Oxidoreductase</keyword>
<dbReference type="NCBIfam" id="TIGR01413">
    <property type="entry name" value="Dyp_perox_fam"/>
    <property type="match status" value="1"/>
</dbReference>
<dbReference type="InterPro" id="IPR011008">
    <property type="entry name" value="Dimeric_a/b-barrel"/>
</dbReference>
<dbReference type="PROSITE" id="PS51404">
    <property type="entry name" value="DYP_PEROXIDASE"/>
    <property type="match status" value="1"/>
</dbReference>
<keyword evidence="7" id="KW-0408">Iron</keyword>
<dbReference type="InterPro" id="IPR048327">
    <property type="entry name" value="Dyp_perox_N"/>
</dbReference>
<keyword evidence="2 11" id="KW-0575">Peroxidase</keyword>
<evidence type="ECO:0000256" key="2">
    <source>
        <dbReference type="ARBA" id="ARBA00022559"/>
    </source>
</evidence>